<evidence type="ECO:0000256" key="2">
    <source>
        <dbReference type="ARBA" id="ARBA00010008"/>
    </source>
</evidence>
<evidence type="ECO:0000313" key="7">
    <source>
        <dbReference type="Proteomes" id="UP001597118"/>
    </source>
</evidence>
<evidence type="ECO:0000256" key="3">
    <source>
        <dbReference type="ARBA" id="ARBA00022679"/>
    </source>
</evidence>
<dbReference type="GO" id="GO:0008483">
    <property type="term" value="F:transaminase activity"/>
    <property type="evidence" value="ECO:0007669"/>
    <property type="project" value="UniProtKB-KW"/>
</dbReference>
<gene>
    <name evidence="6" type="ORF">ACFSAH_19595</name>
</gene>
<dbReference type="PANTHER" id="PTHR13693:SF77">
    <property type="entry name" value="8-AMINO-7-OXONONANOATE SYNTHASE"/>
    <property type="match status" value="1"/>
</dbReference>
<dbReference type="InterPro" id="IPR004839">
    <property type="entry name" value="Aminotransferase_I/II_large"/>
</dbReference>
<accession>A0ABW4IH14</accession>
<keyword evidence="7" id="KW-1185">Reference proteome</keyword>
<comment type="caution">
    <text evidence="6">The sequence shown here is derived from an EMBL/GenBank/DDBJ whole genome shotgun (WGS) entry which is preliminary data.</text>
</comment>
<reference evidence="7" key="1">
    <citation type="journal article" date="2019" name="Int. J. Syst. Evol. Microbiol.">
        <title>The Global Catalogue of Microorganisms (GCM) 10K type strain sequencing project: providing services to taxonomists for standard genome sequencing and annotation.</title>
        <authorList>
            <consortium name="The Broad Institute Genomics Platform"/>
            <consortium name="The Broad Institute Genome Sequencing Center for Infectious Disease"/>
            <person name="Wu L."/>
            <person name="Ma J."/>
        </authorList>
    </citation>
    <scope>NUCLEOTIDE SEQUENCE [LARGE SCALE GENOMIC DNA]</scope>
    <source>
        <strain evidence="7">CCUG 53762</strain>
    </source>
</reference>
<keyword evidence="6" id="KW-0032">Aminotransferase</keyword>
<keyword evidence="3" id="KW-0808">Transferase</keyword>
<dbReference type="InterPro" id="IPR015424">
    <property type="entry name" value="PyrdxlP-dep_Trfase"/>
</dbReference>
<evidence type="ECO:0000259" key="5">
    <source>
        <dbReference type="Pfam" id="PF00155"/>
    </source>
</evidence>
<dbReference type="PANTHER" id="PTHR13693">
    <property type="entry name" value="CLASS II AMINOTRANSFERASE/8-AMINO-7-OXONONANOATE SYNTHASE"/>
    <property type="match status" value="1"/>
</dbReference>
<comment type="similarity">
    <text evidence="2">Belongs to the class-II pyridoxal-phosphate-dependent aminotransferase family. BioF subfamily.</text>
</comment>
<dbReference type="SUPFAM" id="SSF53383">
    <property type="entry name" value="PLP-dependent transferases"/>
    <property type="match status" value="1"/>
</dbReference>
<dbReference type="InterPro" id="IPR050087">
    <property type="entry name" value="AON_synthase_class-II"/>
</dbReference>
<evidence type="ECO:0000256" key="1">
    <source>
        <dbReference type="ARBA" id="ARBA00001933"/>
    </source>
</evidence>
<dbReference type="EMBL" id="JBHUDG010000051">
    <property type="protein sequence ID" value="MFD1632085.1"/>
    <property type="molecule type" value="Genomic_DNA"/>
</dbReference>
<comment type="cofactor">
    <cofactor evidence="1">
        <name>pyridoxal 5'-phosphate</name>
        <dbReference type="ChEBI" id="CHEBI:597326"/>
    </cofactor>
</comment>
<dbReference type="Proteomes" id="UP001597118">
    <property type="component" value="Unassembled WGS sequence"/>
</dbReference>
<evidence type="ECO:0000313" key="6">
    <source>
        <dbReference type="EMBL" id="MFD1632085.1"/>
    </source>
</evidence>
<dbReference type="Gene3D" id="3.90.1150.10">
    <property type="entry name" value="Aspartate Aminotransferase, domain 1"/>
    <property type="match status" value="1"/>
</dbReference>
<organism evidence="6 7">
    <name type="scientific">Pseudopedobacter beijingensis</name>
    <dbReference type="NCBI Taxonomy" id="1207056"/>
    <lineage>
        <taxon>Bacteria</taxon>
        <taxon>Pseudomonadati</taxon>
        <taxon>Bacteroidota</taxon>
        <taxon>Sphingobacteriia</taxon>
        <taxon>Sphingobacteriales</taxon>
        <taxon>Sphingobacteriaceae</taxon>
        <taxon>Pseudopedobacter</taxon>
    </lineage>
</organism>
<name>A0ABW4IH14_9SPHI</name>
<protein>
    <submittedName>
        <fullName evidence="6">Aminotransferase class I/II-fold pyridoxal phosphate-dependent enzyme</fullName>
    </submittedName>
</protein>
<feature type="domain" description="Aminotransferase class I/classII large" evidence="5">
    <location>
        <begin position="26"/>
        <end position="366"/>
    </location>
</feature>
<evidence type="ECO:0000256" key="4">
    <source>
        <dbReference type="ARBA" id="ARBA00022898"/>
    </source>
</evidence>
<sequence>MSDFLDKKLKERDHKGNLRSLGNLNHLIDFYSNDYLSLARSEKIRKKIIHDLETQQYALGATGSRLISGNSLLLEQTEDKIAEFHHVESALLFNSGYDANIGLLSSVPQKGDTVICDSLIHASLIDGIKLSFANKFNYLHNDLNNLESKLKNAKGNIFIVTESIFSMDGDATPLKDILKLSKKYGAHLIVDEAHALGIYGKNGSGIANKLGIEHEIFARIVTYGKAMGAHGAAILSSKKLKSYLINFARSFVYSTALPSHSIAHINAAYAELASQDFPSAISHIIKYFKKSAQHLEEKLIESHSCIQSIIIPGNQNCIETASQIQHAGFAVKAILSPTVPVSKERIRICLHLHNTPEQIDQLITALTTAIASQN</sequence>
<dbReference type="Pfam" id="PF00155">
    <property type="entry name" value="Aminotran_1_2"/>
    <property type="match status" value="1"/>
</dbReference>
<proteinExistence type="inferred from homology"/>
<dbReference type="RefSeq" id="WP_379664406.1">
    <property type="nucleotide sequence ID" value="NZ_JBHUDG010000051.1"/>
</dbReference>
<dbReference type="InterPro" id="IPR015421">
    <property type="entry name" value="PyrdxlP-dep_Trfase_major"/>
</dbReference>
<keyword evidence="4" id="KW-0663">Pyridoxal phosphate</keyword>
<dbReference type="InterPro" id="IPR015422">
    <property type="entry name" value="PyrdxlP-dep_Trfase_small"/>
</dbReference>
<dbReference type="Gene3D" id="3.40.640.10">
    <property type="entry name" value="Type I PLP-dependent aspartate aminotransferase-like (Major domain)"/>
    <property type="match status" value="1"/>
</dbReference>